<dbReference type="PANTHER" id="PTHR16861:SF10">
    <property type="entry name" value="MID2 DOMAIN-CONTAINING PROTEIN"/>
    <property type="match status" value="1"/>
</dbReference>
<feature type="signal peptide" evidence="3">
    <location>
        <begin position="1"/>
        <end position="35"/>
    </location>
</feature>
<feature type="transmembrane region" description="Helical" evidence="2">
    <location>
        <begin position="239"/>
        <end position="268"/>
    </location>
</feature>
<evidence type="ECO:0000256" key="1">
    <source>
        <dbReference type="SAM" id="MobiDB-lite"/>
    </source>
</evidence>
<dbReference type="PANTHER" id="PTHR16861">
    <property type="entry name" value="GLYCOPROTEIN 38"/>
    <property type="match status" value="1"/>
</dbReference>
<feature type="chain" id="PRO_5046144491" description="Glycophorin A domain-containing protein" evidence="3">
    <location>
        <begin position="36"/>
        <end position="456"/>
    </location>
</feature>
<evidence type="ECO:0008006" key="6">
    <source>
        <dbReference type="Google" id="ProtNLM"/>
    </source>
</evidence>
<reference evidence="5" key="1">
    <citation type="submission" date="2024-06" db="EMBL/GenBank/DDBJ databases">
        <title>Draft Genome Sequences of Epichloe bromicola Strains Isolated from Elymus ciliaris.</title>
        <authorList>
            <consortium name="Epichloe bromicola genome sequencing consortium"/>
            <person name="Miura A."/>
            <person name="Imano S."/>
            <person name="Ashida A."/>
            <person name="Sato I."/>
            <person name="Chiba S."/>
            <person name="Tanaka A."/>
            <person name="Camagna M."/>
            <person name="Takemoto D."/>
        </authorList>
    </citation>
    <scope>NUCLEOTIDE SEQUENCE [LARGE SCALE GENOMIC DNA]</scope>
    <source>
        <strain evidence="5">DP</strain>
    </source>
</reference>
<accession>A0ABQ0CLQ6</accession>
<evidence type="ECO:0000256" key="3">
    <source>
        <dbReference type="SAM" id="SignalP"/>
    </source>
</evidence>
<keyword evidence="2" id="KW-0472">Membrane</keyword>
<name>A0ABQ0CLQ6_9HYPO</name>
<evidence type="ECO:0000256" key="2">
    <source>
        <dbReference type="SAM" id="Phobius"/>
    </source>
</evidence>
<evidence type="ECO:0000313" key="5">
    <source>
        <dbReference type="Proteomes" id="UP001562357"/>
    </source>
</evidence>
<protein>
    <recommendedName>
        <fullName evidence="6">Glycophorin A domain-containing protein</fullName>
    </recommendedName>
</protein>
<feature type="transmembrane region" description="Helical" evidence="2">
    <location>
        <begin position="328"/>
        <end position="345"/>
    </location>
</feature>
<keyword evidence="2" id="KW-1133">Transmembrane helix</keyword>
<keyword evidence="2" id="KW-0812">Transmembrane</keyword>
<dbReference type="EMBL" id="BAAFGZ010000077">
    <property type="protein sequence ID" value="GAB0134365.1"/>
    <property type="molecule type" value="Genomic_DNA"/>
</dbReference>
<feature type="region of interest" description="Disordered" evidence="1">
    <location>
        <begin position="285"/>
        <end position="320"/>
    </location>
</feature>
<keyword evidence="5" id="KW-1185">Reference proteome</keyword>
<keyword evidence="3" id="KW-0732">Signal</keyword>
<proteinExistence type="predicted"/>
<feature type="region of interest" description="Disordered" evidence="1">
    <location>
        <begin position="204"/>
        <end position="226"/>
    </location>
</feature>
<comment type="caution">
    <text evidence="4">The sequence shown here is derived from an EMBL/GenBank/DDBJ whole genome shotgun (WGS) entry which is preliminary data.</text>
</comment>
<gene>
    <name evidence="4" type="primary">g2742</name>
    <name evidence="4" type="ORF">EsDP_00002742</name>
</gene>
<organism evidence="4 5">
    <name type="scientific">Epichloe bromicola</name>
    <dbReference type="NCBI Taxonomy" id="79588"/>
    <lineage>
        <taxon>Eukaryota</taxon>
        <taxon>Fungi</taxon>
        <taxon>Dikarya</taxon>
        <taxon>Ascomycota</taxon>
        <taxon>Pezizomycotina</taxon>
        <taxon>Sordariomycetes</taxon>
        <taxon>Hypocreomycetidae</taxon>
        <taxon>Hypocreales</taxon>
        <taxon>Clavicipitaceae</taxon>
        <taxon>Epichloe</taxon>
    </lineage>
</organism>
<evidence type="ECO:0000313" key="4">
    <source>
        <dbReference type="EMBL" id="GAB0134365.1"/>
    </source>
</evidence>
<dbReference type="Proteomes" id="UP001562357">
    <property type="component" value="Unassembled WGS sequence"/>
</dbReference>
<sequence>MRHHHIPIPAPSSPSLPWAMRWLVWVGATATTMVGATPYPRDDLHHVGSSFLMPRNCASYCGADNQFCCEQGQACTTLEGNVATCLPGAWGGSYTTTWTVTYTSIIMTNWIPAPAPTPGVDCVPQAPEQEACGRICCAGWQQCAYKTNGGQCTPRAGYPEPSAVVVTSNGQTTTRYAAPYRVIGTTVIVNSGLPSSQATSTATSTAAATAANPTSTSDGNTIGADGSNKGGTGGGLSPGAIAGIVIGTLAGVALLMLLCFCCIARGIWHAMFGGKKKDDKVVVEEERYSRHGSRVPSAYSRRDRHSGWFGGRPASASDRREKKSDGKWWLGIAGGAATLLTLLNLKKKDKPARKPAPSSRYSDSYYTYSDATDMTTQAQEDEATAPDEPAAATVLETPAAERHTTPVPLRADHRVAAVRPRRIPSTPHPTLRIRRCISSLLLHEWVPNKQVLEIIA</sequence>